<dbReference type="EMBL" id="PDCN02000006">
    <property type="protein sequence ID" value="PIB76214.1"/>
    <property type="molecule type" value="Genomic_DNA"/>
</dbReference>
<dbReference type="InterPro" id="IPR018702">
    <property type="entry name" value="DUF2207"/>
</dbReference>
<dbReference type="AlphaFoldDB" id="A0A2G5PE74"/>
<evidence type="ECO:0008006" key="7">
    <source>
        <dbReference type="Google" id="ProtNLM"/>
    </source>
</evidence>
<evidence type="ECO:0000259" key="3">
    <source>
        <dbReference type="Pfam" id="PF09972"/>
    </source>
</evidence>
<dbReference type="InterPro" id="IPR048389">
    <property type="entry name" value="YciQ-like_C"/>
</dbReference>
<evidence type="ECO:0000313" key="5">
    <source>
        <dbReference type="EMBL" id="PIB76214.1"/>
    </source>
</evidence>
<gene>
    <name evidence="5" type="ORF">CQY22_007420</name>
</gene>
<feature type="transmembrane region" description="Helical" evidence="2">
    <location>
        <begin position="427"/>
        <end position="452"/>
    </location>
</feature>
<sequence>MGRLVGWLIVLGLIAAGLLWPLLLSGTSPGPANDDPVVFADYHGDYTVADNGNLTATETIVGEFPSGRHGLFRYFDVANPNLPGLRHVPTVASVTVDGEDASYDMFWENGRRFWVVKIGDPDRELAPGRHTFVINYSLTDALDPGTAGADRAFASRTGDVGAPATSAFYWNVVAPAWNNWMRNATATIHLPGPVPGAQCSLGYGVGAPCRGLQISEDGRTVTVGATNLAPHTPLTVLAAVDAETPNRNLVPWSARWDPILGRSVPMLVFLLVATVVGAFAGWVTVRLTVENPPGFPLQYKPPTGLGPAQVELIRTEWVPPAALTATLFHLAEQGLVRLEQTNSGKKDTWRVVSTAGPERWRSVDPVAGAVAAALGLSKSGGKFSADGSAKSGEKLSKARAELDKAARDWGFNSGLLVRRRGEWLVRLSNAVSLIIAIMAATALFLPATVWMLPFAAYFVTSVRGWRPGVGSRRTEEGRRVWSEAEGFHRVLSTESSEARFEFAARKDLYAAYLPFAVAGGVAAAWAAKYAQEMGQAAANPAWLHGASDGSSSSFSATTFQNSFDSALSSSISAYSASQSSSSGGGSSGGGGGG</sequence>
<dbReference type="Proteomes" id="UP000230551">
    <property type="component" value="Unassembled WGS sequence"/>
</dbReference>
<feature type="non-terminal residue" evidence="5">
    <location>
        <position position="593"/>
    </location>
</feature>
<evidence type="ECO:0000259" key="4">
    <source>
        <dbReference type="Pfam" id="PF20990"/>
    </source>
</evidence>
<feature type="region of interest" description="Disordered" evidence="1">
    <location>
        <begin position="574"/>
        <end position="593"/>
    </location>
</feature>
<dbReference type="Pfam" id="PF20990">
    <property type="entry name" value="DUF2207_C"/>
    <property type="match status" value="1"/>
</dbReference>
<proteinExistence type="predicted"/>
<feature type="domain" description="DUF2207" evidence="3">
    <location>
        <begin position="41"/>
        <end position="238"/>
    </location>
</feature>
<feature type="transmembrane region" description="Helical" evidence="2">
    <location>
        <begin position="509"/>
        <end position="527"/>
    </location>
</feature>
<reference evidence="5 6" key="1">
    <citation type="journal article" date="2017" name="Infect. Genet. Evol.">
        <title>The new phylogeny of the genus Mycobacterium: The old and the news.</title>
        <authorList>
            <person name="Tortoli E."/>
            <person name="Fedrizzi T."/>
            <person name="Meehan C.J."/>
            <person name="Trovato A."/>
            <person name="Grottola A."/>
            <person name="Giacobazzi E."/>
            <person name="Serpini G.F."/>
            <person name="Tagliazucchi S."/>
            <person name="Fabio A."/>
            <person name="Bettua C."/>
            <person name="Bertorelli R."/>
            <person name="Frascaro F."/>
            <person name="De Sanctis V."/>
            <person name="Pecorari M."/>
            <person name="Jousson O."/>
            <person name="Segata N."/>
            <person name="Cirillo D.M."/>
        </authorList>
    </citation>
    <scope>NUCLEOTIDE SEQUENCE [LARGE SCALE GENOMIC DNA]</scope>
    <source>
        <strain evidence="5 6">CIP1034565</strain>
    </source>
</reference>
<feature type="compositionally biased region" description="Gly residues" evidence="1">
    <location>
        <begin position="582"/>
        <end position="593"/>
    </location>
</feature>
<evidence type="ECO:0000256" key="2">
    <source>
        <dbReference type="SAM" id="Phobius"/>
    </source>
</evidence>
<dbReference type="Pfam" id="PF09972">
    <property type="entry name" value="DUF2207"/>
    <property type="match status" value="1"/>
</dbReference>
<feature type="domain" description="Predicted membrane protein YciQ-like C-terminal" evidence="4">
    <location>
        <begin position="299"/>
        <end position="528"/>
    </location>
</feature>
<organism evidence="5 6">
    <name type="scientific">Mycolicibacterium brumae</name>
    <dbReference type="NCBI Taxonomy" id="85968"/>
    <lineage>
        <taxon>Bacteria</taxon>
        <taxon>Bacillati</taxon>
        <taxon>Actinomycetota</taxon>
        <taxon>Actinomycetes</taxon>
        <taxon>Mycobacteriales</taxon>
        <taxon>Mycobacteriaceae</taxon>
        <taxon>Mycolicibacterium</taxon>
    </lineage>
</organism>
<accession>A0A2G5PE74</accession>
<evidence type="ECO:0000313" key="6">
    <source>
        <dbReference type="Proteomes" id="UP000230551"/>
    </source>
</evidence>
<keyword evidence="2" id="KW-1133">Transmembrane helix</keyword>
<comment type="caution">
    <text evidence="5">The sequence shown here is derived from an EMBL/GenBank/DDBJ whole genome shotgun (WGS) entry which is preliminary data.</text>
</comment>
<name>A0A2G5PE74_9MYCO</name>
<keyword evidence="2" id="KW-0812">Transmembrane</keyword>
<keyword evidence="6" id="KW-1185">Reference proteome</keyword>
<protein>
    <recommendedName>
        <fullName evidence="7">DUF2207 domain-containing protein</fullName>
    </recommendedName>
</protein>
<dbReference type="OrthoDB" id="143710at2"/>
<feature type="transmembrane region" description="Helical" evidence="2">
    <location>
        <begin position="264"/>
        <end position="285"/>
    </location>
</feature>
<keyword evidence="2" id="KW-0472">Membrane</keyword>
<evidence type="ECO:0000256" key="1">
    <source>
        <dbReference type="SAM" id="MobiDB-lite"/>
    </source>
</evidence>